<dbReference type="eggNOG" id="KOG4483">
    <property type="taxonomic scope" value="Eukaryota"/>
</dbReference>
<dbReference type="InterPro" id="IPR039884">
    <property type="entry name" value="R3HC1/R3HCL"/>
</dbReference>
<evidence type="ECO:0000313" key="3">
    <source>
        <dbReference type="Proteomes" id="UP000008743"/>
    </source>
</evidence>
<dbReference type="Gene3D" id="3.30.70.330">
    <property type="match status" value="1"/>
</dbReference>
<feature type="compositionally biased region" description="Low complexity" evidence="1">
    <location>
        <begin position="234"/>
        <end position="247"/>
    </location>
</feature>
<evidence type="ECO:0008006" key="4">
    <source>
        <dbReference type="Google" id="ProtNLM"/>
    </source>
</evidence>
<dbReference type="SUPFAM" id="SSF54928">
    <property type="entry name" value="RNA-binding domain, RBD"/>
    <property type="match status" value="1"/>
</dbReference>
<dbReference type="OrthoDB" id="5418203at2759"/>
<evidence type="ECO:0000313" key="2">
    <source>
        <dbReference type="EMBL" id="KJE88534.1"/>
    </source>
</evidence>
<keyword evidence="3" id="KW-1185">Reference proteome</keyword>
<gene>
    <name evidence="2" type="ORF">CAOG_000176</name>
</gene>
<dbReference type="Proteomes" id="UP000008743">
    <property type="component" value="Unassembled WGS sequence"/>
</dbReference>
<reference evidence="3" key="1">
    <citation type="submission" date="2011-02" db="EMBL/GenBank/DDBJ databases">
        <title>The Genome Sequence of Capsaspora owczarzaki ATCC 30864.</title>
        <authorList>
            <person name="Russ C."/>
            <person name="Cuomo C."/>
            <person name="Burger G."/>
            <person name="Gray M.W."/>
            <person name="Holland P.W.H."/>
            <person name="King N."/>
            <person name="Lang F.B.F."/>
            <person name="Roger A.J."/>
            <person name="Ruiz-Trillo I."/>
            <person name="Young S.K."/>
            <person name="Zeng Q."/>
            <person name="Gargeya S."/>
            <person name="Alvarado L."/>
            <person name="Berlin A."/>
            <person name="Chapman S.B."/>
            <person name="Chen Z."/>
            <person name="Freedman E."/>
            <person name="Gellesch M."/>
            <person name="Goldberg J."/>
            <person name="Griggs A."/>
            <person name="Gujja S."/>
            <person name="Heilman E."/>
            <person name="Heiman D."/>
            <person name="Howarth C."/>
            <person name="Mehta T."/>
            <person name="Neiman D."/>
            <person name="Pearson M."/>
            <person name="Roberts A."/>
            <person name="Saif S."/>
            <person name="Shea T."/>
            <person name="Shenoy N."/>
            <person name="Sisk P."/>
            <person name="Stolte C."/>
            <person name="Sykes S."/>
            <person name="White J."/>
            <person name="Yandava C."/>
            <person name="Haas B."/>
            <person name="Nusbaum C."/>
            <person name="Birren B."/>
        </authorList>
    </citation>
    <scope>NUCLEOTIDE SEQUENCE</scope>
    <source>
        <strain evidence="3">ATCC 30864</strain>
    </source>
</reference>
<dbReference type="AlphaFoldDB" id="A0A0D2X068"/>
<dbReference type="RefSeq" id="XP_004365047.1">
    <property type="nucleotide sequence ID" value="XM_004364990.2"/>
</dbReference>
<dbReference type="GO" id="GO:0003676">
    <property type="term" value="F:nucleic acid binding"/>
    <property type="evidence" value="ECO:0007669"/>
    <property type="project" value="InterPro"/>
</dbReference>
<sequence length="247" mass="27538">MSDVADDWESVLDDETTATPPPQQQKQPQQQPAKSSSTSKTSASQSHATSSSSSSNSSSNSTAAWPDDDNHSADAFAMPAMKSELLDMMSGAAQAKPVQHDSILELYCIPEHFKTADLERLVGPYNHSHIKWFSDTQAFVVFSTPYAVEQILANFAHSTVKLRPISKSDPKTAQHIRSLFPDRAALPLRPEKDATVAKRLIANVIGVPQRIRTPEERQRDKEAEQQRKAKRQDFLQQQQQKQAAWDE</sequence>
<dbReference type="EMBL" id="KE346360">
    <property type="protein sequence ID" value="KJE88534.1"/>
    <property type="molecule type" value="Genomic_DNA"/>
</dbReference>
<dbReference type="InterPro" id="IPR012677">
    <property type="entry name" value="Nucleotide-bd_a/b_plait_sf"/>
</dbReference>
<feature type="region of interest" description="Disordered" evidence="1">
    <location>
        <begin position="1"/>
        <end position="71"/>
    </location>
</feature>
<feature type="region of interest" description="Disordered" evidence="1">
    <location>
        <begin position="210"/>
        <end position="247"/>
    </location>
</feature>
<dbReference type="PANTHER" id="PTHR21678:SF0">
    <property type="entry name" value="C3H1-TYPE DOMAIN-CONTAINING PROTEIN"/>
    <property type="match status" value="1"/>
</dbReference>
<dbReference type="PhylomeDB" id="A0A0D2X068"/>
<dbReference type="PANTHER" id="PTHR21678">
    <property type="entry name" value="GROWTH INHIBITION AND DIFFERENTIATION RELATED PROTEIN 88"/>
    <property type="match status" value="1"/>
</dbReference>
<feature type="compositionally biased region" description="Low complexity" evidence="1">
    <location>
        <begin position="24"/>
        <end position="64"/>
    </location>
</feature>
<accession>A0A0D2X068</accession>
<organism evidence="2 3">
    <name type="scientific">Capsaspora owczarzaki (strain ATCC 30864)</name>
    <dbReference type="NCBI Taxonomy" id="595528"/>
    <lineage>
        <taxon>Eukaryota</taxon>
        <taxon>Filasterea</taxon>
        <taxon>Capsaspora</taxon>
    </lineage>
</organism>
<name>A0A0D2X068_CAPO3</name>
<dbReference type="InterPro" id="IPR035979">
    <property type="entry name" value="RBD_domain_sf"/>
</dbReference>
<protein>
    <recommendedName>
        <fullName evidence="4">R3H domain-containing protein</fullName>
    </recommendedName>
</protein>
<evidence type="ECO:0000256" key="1">
    <source>
        <dbReference type="SAM" id="MobiDB-lite"/>
    </source>
</evidence>
<dbReference type="InParanoid" id="A0A0D2X068"/>
<feature type="compositionally biased region" description="Basic and acidic residues" evidence="1">
    <location>
        <begin position="212"/>
        <end position="233"/>
    </location>
</feature>
<proteinExistence type="predicted"/>
<feature type="compositionally biased region" description="Acidic residues" evidence="1">
    <location>
        <begin position="1"/>
        <end position="16"/>
    </location>
</feature>